<keyword evidence="9" id="KW-0175">Coiled coil</keyword>
<evidence type="ECO:0000256" key="8">
    <source>
        <dbReference type="ARBA" id="ARBA00023012"/>
    </source>
</evidence>
<dbReference type="EC" id="2.7.13.3" evidence="2"/>
<feature type="domain" description="Histidine kinase/HSP90-like ATPase" evidence="11">
    <location>
        <begin position="310"/>
        <end position="399"/>
    </location>
</feature>
<keyword evidence="3" id="KW-0597">Phosphoprotein</keyword>
<feature type="transmembrane region" description="Helical" evidence="10">
    <location>
        <begin position="57"/>
        <end position="78"/>
    </location>
</feature>
<evidence type="ECO:0000256" key="1">
    <source>
        <dbReference type="ARBA" id="ARBA00000085"/>
    </source>
</evidence>
<evidence type="ECO:0000256" key="4">
    <source>
        <dbReference type="ARBA" id="ARBA00022679"/>
    </source>
</evidence>
<dbReference type="InterPro" id="IPR036890">
    <property type="entry name" value="HATPase_C_sf"/>
</dbReference>
<evidence type="ECO:0000256" key="3">
    <source>
        <dbReference type="ARBA" id="ARBA00022553"/>
    </source>
</evidence>
<keyword evidence="8" id="KW-0902">Two-component regulatory system</keyword>
<keyword evidence="10" id="KW-0812">Transmembrane</keyword>
<dbReference type="Proteomes" id="UP001500620">
    <property type="component" value="Unassembled WGS sequence"/>
</dbReference>
<evidence type="ECO:0000313" key="13">
    <source>
        <dbReference type="Proteomes" id="UP001500620"/>
    </source>
</evidence>
<dbReference type="Gene3D" id="1.20.5.1930">
    <property type="match status" value="1"/>
</dbReference>
<accession>A0ABP8D443</accession>
<feature type="transmembrane region" description="Helical" evidence="10">
    <location>
        <begin position="134"/>
        <end position="154"/>
    </location>
</feature>
<sequence>MAGDNTSALAALDAGRAQHAAVVRWLRPLAPLVMAVVVWSACTSEPTPALSGSGRPVLIALIAFVLSGAGAVTTLALSGAGATRRGPRRAHIACVAALLAASAALVWLQPDGVGVAGIFVGLSFLAPVLRGHIWVPVIVVSLVLLAVAVTAARHEPLTSAVLDAVMVGAFYGMLVFATRLGQANRQAERLVEELERGRAAQAEAARLAERQRLAREMHDVLAHSLSGLMLQLEGARLLAARSPDDPRLPAALERAQQLGRAGLDEARRAIGLLRDADLPSLSALTAGFARDHGVPCAFDQEGPERALPSPAQLAVYRVAQEALTNTAKHARPSRVAVRLEYHSDAVRLTVEDFGEPPPAPSPGIGYGLTGMRERAELLGGTLQAAPTDTGFRVELEVPA</sequence>
<proteinExistence type="predicted"/>
<comment type="caution">
    <text evidence="12">The sequence shown here is derived from an EMBL/GenBank/DDBJ whole genome shotgun (WGS) entry which is preliminary data.</text>
</comment>
<evidence type="ECO:0000256" key="7">
    <source>
        <dbReference type="ARBA" id="ARBA00022840"/>
    </source>
</evidence>
<dbReference type="SMART" id="SM00387">
    <property type="entry name" value="HATPase_c"/>
    <property type="match status" value="1"/>
</dbReference>
<evidence type="ECO:0000313" key="12">
    <source>
        <dbReference type="EMBL" id="GAA4246998.1"/>
    </source>
</evidence>
<evidence type="ECO:0000256" key="6">
    <source>
        <dbReference type="ARBA" id="ARBA00022777"/>
    </source>
</evidence>
<dbReference type="Pfam" id="PF07730">
    <property type="entry name" value="HisKA_3"/>
    <property type="match status" value="1"/>
</dbReference>
<evidence type="ECO:0000256" key="9">
    <source>
        <dbReference type="SAM" id="Coils"/>
    </source>
</evidence>
<dbReference type="Gene3D" id="3.30.565.10">
    <property type="entry name" value="Histidine kinase-like ATPase, C-terminal domain"/>
    <property type="match status" value="1"/>
</dbReference>
<keyword evidence="7" id="KW-0067">ATP-binding</keyword>
<comment type="catalytic activity">
    <reaction evidence="1">
        <text>ATP + protein L-histidine = ADP + protein N-phospho-L-histidine.</text>
        <dbReference type="EC" id="2.7.13.3"/>
    </reaction>
</comment>
<evidence type="ECO:0000256" key="5">
    <source>
        <dbReference type="ARBA" id="ARBA00022741"/>
    </source>
</evidence>
<feature type="transmembrane region" description="Helical" evidence="10">
    <location>
        <begin position="160"/>
        <end position="180"/>
    </location>
</feature>
<organism evidence="12 13">
    <name type="scientific">Dactylosporangium darangshiense</name>
    <dbReference type="NCBI Taxonomy" id="579108"/>
    <lineage>
        <taxon>Bacteria</taxon>
        <taxon>Bacillati</taxon>
        <taxon>Actinomycetota</taxon>
        <taxon>Actinomycetes</taxon>
        <taxon>Micromonosporales</taxon>
        <taxon>Micromonosporaceae</taxon>
        <taxon>Dactylosporangium</taxon>
    </lineage>
</organism>
<keyword evidence="13" id="KW-1185">Reference proteome</keyword>
<evidence type="ECO:0000256" key="10">
    <source>
        <dbReference type="SAM" id="Phobius"/>
    </source>
</evidence>
<keyword evidence="4" id="KW-0808">Transferase</keyword>
<keyword evidence="6" id="KW-0418">Kinase</keyword>
<dbReference type="InterPro" id="IPR050482">
    <property type="entry name" value="Sensor_HK_TwoCompSys"/>
</dbReference>
<dbReference type="CDD" id="cd16917">
    <property type="entry name" value="HATPase_UhpB-NarQ-NarX-like"/>
    <property type="match status" value="1"/>
</dbReference>
<feature type="transmembrane region" description="Helical" evidence="10">
    <location>
        <begin position="90"/>
        <end position="107"/>
    </location>
</feature>
<dbReference type="InterPro" id="IPR003594">
    <property type="entry name" value="HATPase_dom"/>
</dbReference>
<dbReference type="EMBL" id="BAABAT010000004">
    <property type="protein sequence ID" value="GAA4246998.1"/>
    <property type="molecule type" value="Genomic_DNA"/>
</dbReference>
<dbReference type="Pfam" id="PF02518">
    <property type="entry name" value="HATPase_c"/>
    <property type="match status" value="1"/>
</dbReference>
<dbReference type="PANTHER" id="PTHR24421:SF10">
    <property type="entry name" value="NITRATE_NITRITE SENSOR PROTEIN NARQ"/>
    <property type="match status" value="1"/>
</dbReference>
<keyword evidence="10" id="KW-1133">Transmembrane helix</keyword>
<keyword evidence="10" id="KW-0472">Membrane</keyword>
<reference evidence="13" key="1">
    <citation type="journal article" date="2019" name="Int. J. Syst. Evol. Microbiol.">
        <title>The Global Catalogue of Microorganisms (GCM) 10K type strain sequencing project: providing services to taxonomists for standard genome sequencing and annotation.</title>
        <authorList>
            <consortium name="The Broad Institute Genomics Platform"/>
            <consortium name="The Broad Institute Genome Sequencing Center for Infectious Disease"/>
            <person name="Wu L."/>
            <person name="Ma J."/>
        </authorList>
    </citation>
    <scope>NUCLEOTIDE SEQUENCE [LARGE SCALE GENOMIC DNA]</scope>
    <source>
        <strain evidence="13">JCM 17441</strain>
    </source>
</reference>
<protein>
    <recommendedName>
        <fullName evidence="2">histidine kinase</fullName>
        <ecNumber evidence="2">2.7.13.3</ecNumber>
    </recommendedName>
</protein>
<feature type="coiled-coil region" evidence="9">
    <location>
        <begin position="177"/>
        <end position="211"/>
    </location>
</feature>
<evidence type="ECO:0000256" key="2">
    <source>
        <dbReference type="ARBA" id="ARBA00012438"/>
    </source>
</evidence>
<name>A0ABP8D443_9ACTN</name>
<gene>
    <name evidence="12" type="ORF">GCM10022255_021120</name>
</gene>
<evidence type="ECO:0000259" key="11">
    <source>
        <dbReference type="SMART" id="SM00387"/>
    </source>
</evidence>
<dbReference type="RefSeq" id="WP_345123871.1">
    <property type="nucleotide sequence ID" value="NZ_BAABAT010000004.1"/>
</dbReference>
<keyword evidence="5" id="KW-0547">Nucleotide-binding</keyword>
<dbReference type="InterPro" id="IPR011712">
    <property type="entry name" value="Sig_transdc_His_kin_sub3_dim/P"/>
</dbReference>
<dbReference type="PANTHER" id="PTHR24421">
    <property type="entry name" value="NITRATE/NITRITE SENSOR PROTEIN NARX-RELATED"/>
    <property type="match status" value="1"/>
</dbReference>
<dbReference type="SUPFAM" id="SSF55874">
    <property type="entry name" value="ATPase domain of HSP90 chaperone/DNA topoisomerase II/histidine kinase"/>
    <property type="match status" value="1"/>
</dbReference>